<dbReference type="AlphaFoldDB" id="S1NF80"/>
<dbReference type="OrthoDB" id="2200000at2"/>
<dbReference type="STRING" id="1121865.OMW_00834"/>
<dbReference type="eggNOG" id="ENOG50308CS">
    <property type="taxonomic scope" value="Bacteria"/>
</dbReference>
<reference evidence="1 2" key="1">
    <citation type="submission" date="2013-03" db="EMBL/GenBank/DDBJ databases">
        <title>The Genome Sequence of Enterococcus columbae ATCC_51263 (PacBio/Illumina hybrid assembly).</title>
        <authorList>
            <consortium name="The Broad Institute Genomics Platform"/>
            <consortium name="The Broad Institute Genome Sequencing Center for Infectious Disease"/>
            <person name="Earl A."/>
            <person name="Russ C."/>
            <person name="Gilmore M."/>
            <person name="Surin D."/>
            <person name="Walker B."/>
            <person name="Young S."/>
            <person name="Zeng Q."/>
            <person name="Gargeya S."/>
            <person name="Fitzgerald M."/>
            <person name="Haas B."/>
            <person name="Abouelleil A."/>
            <person name="Allen A.W."/>
            <person name="Alvarado L."/>
            <person name="Arachchi H.M."/>
            <person name="Berlin A.M."/>
            <person name="Chapman S.B."/>
            <person name="Gainer-Dewar J."/>
            <person name="Goldberg J."/>
            <person name="Griggs A."/>
            <person name="Gujja S."/>
            <person name="Hansen M."/>
            <person name="Howarth C."/>
            <person name="Imamovic A."/>
            <person name="Ireland A."/>
            <person name="Larimer J."/>
            <person name="McCowan C."/>
            <person name="Murphy C."/>
            <person name="Pearson M."/>
            <person name="Poon T.W."/>
            <person name="Priest M."/>
            <person name="Roberts A."/>
            <person name="Saif S."/>
            <person name="Shea T."/>
            <person name="Sisk P."/>
            <person name="Sykes S."/>
            <person name="Wortman J."/>
            <person name="Nusbaum C."/>
            <person name="Birren B."/>
        </authorList>
    </citation>
    <scope>NUCLEOTIDE SEQUENCE [LARGE SCALE GENOMIC DNA]</scope>
    <source>
        <strain evidence="1 2">ATCC 51263</strain>
    </source>
</reference>
<organism evidence="1 2">
    <name type="scientific">Enterococcus columbae DSM 7374 = ATCC 51263</name>
    <dbReference type="NCBI Taxonomy" id="1121865"/>
    <lineage>
        <taxon>Bacteria</taxon>
        <taxon>Bacillati</taxon>
        <taxon>Bacillota</taxon>
        <taxon>Bacilli</taxon>
        <taxon>Lactobacillales</taxon>
        <taxon>Enterococcaceae</taxon>
        <taxon>Enterococcus</taxon>
    </lineage>
</organism>
<dbReference type="RefSeq" id="WP_016182996.1">
    <property type="nucleotide sequence ID" value="NZ_JXKI01000009.1"/>
</dbReference>
<proteinExistence type="predicted"/>
<dbReference type="EMBL" id="ASWJ01000002">
    <property type="protein sequence ID" value="EOW87707.1"/>
    <property type="molecule type" value="Genomic_DNA"/>
</dbReference>
<gene>
    <name evidence="1" type="ORF">I568_00372</name>
</gene>
<accession>S1NF80</accession>
<evidence type="ECO:0000313" key="2">
    <source>
        <dbReference type="Proteomes" id="UP000014113"/>
    </source>
</evidence>
<protein>
    <submittedName>
        <fullName evidence="1">Uncharacterized protein</fullName>
    </submittedName>
</protein>
<sequence length="63" mass="7222">MEENILFNLGNQIATSKDEKELIRIAQYDSGKKPDEILPNQLPAGYLIIKFPENQQYSLLKLS</sequence>
<comment type="caution">
    <text evidence="1">The sequence shown here is derived from an EMBL/GenBank/DDBJ whole genome shotgun (WGS) entry which is preliminary data.</text>
</comment>
<dbReference type="PATRIC" id="fig|1121865.3.peg.821"/>
<evidence type="ECO:0000313" key="1">
    <source>
        <dbReference type="EMBL" id="EOW87707.1"/>
    </source>
</evidence>
<dbReference type="Proteomes" id="UP000014113">
    <property type="component" value="Unassembled WGS sequence"/>
</dbReference>
<name>S1NF80_9ENTE</name>
<keyword evidence="2" id="KW-1185">Reference proteome</keyword>